<dbReference type="InterPro" id="IPR036962">
    <property type="entry name" value="Glyco_hydro_3_N_sf"/>
</dbReference>
<dbReference type="Proteomes" id="UP000646365">
    <property type="component" value="Unassembled WGS sequence"/>
</dbReference>
<dbReference type="GO" id="GO:0004563">
    <property type="term" value="F:beta-N-acetylhexosaminidase activity"/>
    <property type="evidence" value="ECO:0007669"/>
    <property type="project" value="UniProtKB-EC"/>
</dbReference>
<comment type="catalytic activity">
    <reaction evidence="1">
        <text>Hydrolysis of terminal non-reducing N-acetyl-D-hexosamine residues in N-acetyl-beta-D-hexosaminides.</text>
        <dbReference type="EC" id="3.2.1.52"/>
    </reaction>
</comment>
<dbReference type="AlphaFoldDB" id="A0A8J2YWH9"/>
<keyword evidence="4 7" id="KW-0378">Hydrolase</keyword>
<comment type="similarity">
    <text evidence="2">Belongs to the glycosyl hydrolase 3 family.</text>
</comment>
<sequence>MAVIFGTPGPTLTADQRAFFRDANPLGLILFKRNCETPDQLRRLTEDFRAAVGRADAPILIDHEGGTHQRMDPPVWPQFPAPARFGALYAHDPAAALAAARLNGRAIGTLLSQHGITVDCAPLLDVPVAGADPVIGDRAFSSDPEEVALLADAFVEGMKAAGVTPIIKHIPGHGRAMVDSHKELPTVAAPLAELDHTDFVPFRRLASAPWAMVAHILFPDIDAKRPATISPLVIEQLIRGRLGFEGVLISDCIYMEALGGSLAERCRAVLASGIDIALSSHGDVEEWQAIAAAARPLTDAATARLAANRVPPPALPPLDVAETVGEIMRQLAA</sequence>
<dbReference type="Pfam" id="PF00933">
    <property type="entry name" value="Glyco_hydro_3"/>
    <property type="match status" value="1"/>
</dbReference>
<gene>
    <name evidence="7" type="ORF">GCM10011611_37540</name>
</gene>
<protein>
    <recommendedName>
        <fullName evidence="3">beta-N-acetylhexosaminidase</fullName>
        <ecNumber evidence="3">3.2.1.52</ecNumber>
    </recommendedName>
</protein>
<keyword evidence="8" id="KW-1185">Reference proteome</keyword>
<evidence type="ECO:0000256" key="4">
    <source>
        <dbReference type="ARBA" id="ARBA00022801"/>
    </source>
</evidence>
<dbReference type="Gene3D" id="3.20.20.300">
    <property type="entry name" value="Glycoside hydrolase, family 3, N-terminal domain"/>
    <property type="match status" value="1"/>
</dbReference>
<dbReference type="EC" id="3.2.1.52" evidence="3"/>
<dbReference type="PANTHER" id="PTHR30480:SF13">
    <property type="entry name" value="BETA-HEXOSAMINIDASE"/>
    <property type="match status" value="1"/>
</dbReference>
<keyword evidence="5" id="KW-0326">Glycosidase</keyword>
<evidence type="ECO:0000256" key="1">
    <source>
        <dbReference type="ARBA" id="ARBA00001231"/>
    </source>
</evidence>
<dbReference type="GO" id="GO:0009254">
    <property type="term" value="P:peptidoglycan turnover"/>
    <property type="evidence" value="ECO:0007669"/>
    <property type="project" value="TreeGrafter"/>
</dbReference>
<dbReference type="GO" id="GO:0005975">
    <property type="term" value="P:carbohydrate metabolic process"/>
    <property type="evidence" value="ECO:0007669"/>
    <property type="project" value="InterPro"/>
</dbReference>
<reference evidence="7" key="2">
    <citation type="submission" date="2020-09" db="EMBL/GenBank/DDBJ databases">
        <authorList>
            <person name="Sun Q."/>
            <person name="Zhou Y."/>
        </authorList>
    </citation>
    <scope>NUCLEOTIDE SEQUENCE</scope>
    <source>
        <strain evidence="7">CGMCC 1.15725</strain>
    </source>
</reference>
<evidence type="ECO:0000256" key="2">
    <source>
        <dbReference type="ARBA" id="ARBA00005336"/>
    </source>
</evidence>
<dbReference type="EMBL" id="BMJQ01000010">
    <property type="protein sequence ID" value="GGF28013.1"/>
    <property type="molecule type" value="Genomic_DNA"/>
</dbReference>
<evidence type="ECO:0000259" key="6">
    <source>
        <dbReference type="Pfam" id="PF00933"/>
    </source>
</evidence>
<dbReference type="InterPro" id="IPR001764">
    <property type="entry name" value="Glyco_hydro_3_N"/>
</dbReference>
<evidence type="ECO:0000256" key="3">
    <source>
        <dbReference type="ARBA" id="ARBA00012663"/>
    </source>
</evidence>
<dbReference type="SUPFAM" id="SSF51445">
    <property type="entry name" value="(Trans)glycosidases"/>
    <property type="match status" value="1"/>
</dbReference>
<organism evidence="7 8">
    <name type="scientific">Aliidongia dinghuensis</name>
    <dbReference type="NCBI Taxonomy" id="1867774"/>
    <lineage>
        <taxon>Bacteria</taxon>
        <taxon>Pseudomonadati</taxon>
        <taxon>Pseudomonadota</taxon>
        <taxon>Alphaproteobacteria</taxon>
        <taxon>Rhodospirillales</taxon>
        <taxon>Dongiaceae</taxon>
        <taxon>Aliidongia</taxon>
    </lineage>
</organism>
<dbReference type="InterPro" id="IPR017853">
    <property type="entry name" value="GH"/>
</dbReference>
<dbReference type="NCBIfam" id="NF003740">
    <property type="entry name" value="PRK05337.1"/>
    <property type="match status" value="1"/>
</dbReference>
<reference evidence="7" key="1">
    <citation type="journal article" date="2014" name="Int. J. Syst. Evol. Microbiol.">
        <title>Complete genome sequence of Corynebacterium casei LMG S-19264T (=DSM 44701T), isolated from a smear-ripened cheese.</title>
        <authorList>
            <consortium name="US DOE Joint Genome Institute (JGI-PGF)"/>
            <person name="Walter F."/>
            <person name="Albersmeier A."/>
            <person name="Kalinowski J."/>
            <person name="Ruckert C."/>
        </authorList>
    </citation>
    <scope>NUCLEOTIDE SEQUENCE</scope>
    <source>
        <strain evidence="7">CGMCC 1.15725</strain>
    </source>
</reference>
<accession>A0A8J2YWH9</accession>
<comment type="caution">
    <text evidence="7">The sequence shown here is derived from an EMBL/GenBank/DDBJ whole genome shotgun (WGS) entry which is preliminary data.</text>
</comment>
<name>A0A8J2YWH9_9PROT</name>
<evidence type="ECO:0000313" key="7">
    <source>
        <dbReference type="EMBL" id="GGF28013.1"/>
    </source>
</evidence>
<feature type="domain" description="Glycoside hydrolase family 3 N-terminal" evidence="6">
    <location>
        <begin position="25"/>
        <end position="296"/>
    </location>
</feature>
<dbReference type="PANTHER" id="PTHR30480">
    <property type="entry name" value="BETA-HEXOSAMINIDASE-RELATED"/>
    <property type="match status" value="1"/>
</dbReference>
<evidence type="ECO:0000256" key="5">
    <source>
        <dbReference type="ARBA" id="ARBA00023295"/>
    </source>
</evidence>
<dbReference type="InterPro" id="IPR050226">
    <property type="entry name" value="NagZ_Beta-hexosaminidase"/>
</dbReference>
<evidence type="ECO:0000313" key="8">
    <source>
        <dbReference type="Proteomes" id="UP000646365"/>
    </source>
</evidence>
<proteinExistence type="inferred from homology"/>